<dbReference type="EMBL" id="JAHBND010000837">
    <property type="protein sequence ID" value="MBS7675491.1"/>
    <property type="molecule type" value="Genomic_DNA"/>
</dbReference>
<evidence type="ECO:0000313" key="1">
    <source>
        <dbReference type="EMBL" id="MBS7675491.1"/>
    </source>
</evidence>
<accession>A0AAW4L134</accession>
<organism evidence="1 2">
    <name type="scientific">Vibrio cholerae</name>
    <dbReference type="NCBI Taxonomy" id="666"/>
    <lineage>
        <taxon>Bacteria</taxon>
        <taxon>Pseudomonadati</taxon>
        <taxon>Pseudomonadota</taxon>
        <taxon>Gammaproteobacteria</taxon>
        <taxon>Vibrionales</taxon>
        <taxon>Vibrionaceae</taxon>
        <taxon>Vibrio</taxon>
    </lineage>
</organism>
<protein>
    <submittedName>
        <fullName evidence="1">Uncharacterized protein</fullName>
    </submittedName>
</protein>
<feature type="non-terminal residue" evidence="1">
    <location>
        <position position="1"/>
    </location>
</feature>
<feature type="non-terminal residue" evidence="1">
    <location>
        <position position="92"/>
    </location>
</feature>
<evidence type="ECO:0000313" key="2">
    <source>
        <dbReference type="Proteomes" id="UP001196338"/>
    </source>
</evidence>
<name>A0AAW4L134_VIBCL</name>
<proteinExistence type="predicted"/>
<comment type="caution">
    <text evidence="1">The sequence shown here is derived from an EMBL/GenBank/DDBJ whole genome shotgun (WGS) entry which is preliminary data.</text>
</comment>
<reference evidence="1" key="1">
    <citation type="submission" date="2021-05" db="EMBL/GenBank/DDBJ databases">
        <authorList>
            <person name="Stine C."/>
        </authorList>
    </citation>
    <scope>NUCLEOTIDE SEQUENCE</scope>
    <source>
        <strain evidence="1">TDS0091212</strain>
    </source>
</reference>
<sequence length="92" mass="10291">YDSPPLIQLNFITLPLRNADLRPIISGQFQLFYELIRGTPPYRQSESIIVDVTGTPIVRRLPLPVVLEASCGILDPQSLFVNVVVRAYPELG</sequence>
<dbReference type="Proteomes" id="UP001196338">
    <property type="component" value="Unassembled WGS sequence"/>
</dbReference>
<dbReference type="RefSeq" id="WP_213421358.1">
    <property type="nucleotide sequence ID" value="NZ_JAHBND010000837.1"/>
</dbReference>
<gene>
    <name evidence="1" type="ORF">KIN13_18960</name>
</gene>
<dbReference type="AlphaFoldDB" id="A0AAW4L134"/>
<reference evidence="1" key="2">
    <citation type="submission" date="2023-08" db="EMBL/GenBank/DDBJ databases">
        <title>Vibrio cholerae Outbreaks in Tanzania Exemplify Founder Flush: Simultaneous Increases in Population Size and Genetic Diversity.</title>
        <authorList>
            <person name="Debes A.K."/>
            <person name="Mohammed A."/>
            <person name="Maseke I."/>
            <person name="Almeida M."/>
            <person name="Li S."/>
            <person name="Matimba H."/>
            <person name="Joachim A."/>
            <person name="Mizinduko M."/>
            <person name="Nyanga S."/>
            <person name="Kelly M."/>
            <person name="Kachwamba Y."/>
            <person name="Schaffer A.M."/>
            <person name="Nyanga A.S."/>
            <person name="Mghamba J."/>
            <person name="Mosha F.S."/>
            <person name="Sack D.A."/>
            <person name="Stine O.C."/>
        </authorList>
    </citation>
    <scope>NUCLEOTIDE SEQUENCE</scope>
    <source>
        <strain evidence="1">TDS0091212</strain>
    </source>
</reference>